<feature type="chain" id="PRO_5005476786" description="EfeO-type cupredoxin-like domain-containing protein" evidence="1">
    <location>
        <begin position="30"/>
        <end position="159"/>
    </location>
</feature>
<dbReference type="AlphaFoldDB" id="A0A0K2GEQ5"/>
<dbReference type="OrthoDB" id="9801070at2"/>
<gene>
    <name evidence="2" type="ORF">NITMOv2_3028</name>
</gene>
<dbReference type="STRING" id="42253.NITMOv2_3028"/>
<proteinExistence type="predicted"/>
<evidence type="ECO:0000313" key="3">
    <source>
        <dbReference type="Proteomes" id="UP000069205"/>
    </source>
</evidence>
<dbReference type="KEGG" id="nmv:NITMOv2_3028"/>
<dbReference type="EMBL" id="CP011801">
    <property type="protein sequence ID" value="ALA59428.1"/>
    <property type="molecule type" value="Genomic_DNA"/>
</dbReference>
<dbReference type="Proteomes" id="UP000069205">
    <property type="component" value="Chromosome"/>
</dbReference>
<protein>
    <recommendedName>
        <fullName evidence="4">EfeO-type cupredoxin-like domain-containing protein</fullName>
    </recommendedName>
</protein>
<accession>A0A0K2GEQ5</accession>
<name>A0A0K2GEQ5_NITMO</name>
<organism evidence="2 3">
    <name type="scientific">Nitrospira moscoviensis</name>
    <dbReference type="NCBI Taxonomy" id="42253"/>
    <lineage>
        <taxon>Bacteria</taxon>
        <taxon>Pseudomonadati</taxon>
        <taxon>Nitrospirota</taxon>
        <taxon>Nitrospiria</taxon>
        <taxon>Nitrospirales</taxon>
        <taxon>Nitrospiraceae</taxon>
        <taxon>Nitrospira</taxon>
    </lineage>
</organism>
<evidence type="ECO:0000313" key="2">
    <source>
        <dbReference type="EMBL" id="ALA59428.1"/>
    </source>
</evidence>
<keyword evidence="1" id="KW-0732">Signal</keyword>
<dbReference type="RefSeq" id="WP_053380441.1">
    <property type="nucleotide sequence ID" value="NZ_CP011801.1"/>
</dbReference>
<evidence type="ECO:0000256" key="1">
    <source>
        <dbReference type="SAM" id="SignalP"/>
    </source>
</evidence>
<reference evidence="2 3" key="1">
    <citation type="journal article" date="2015" name="Proc. Natl. Acad. Sci. U.S.A.">
        <title>Expanded metabolic versatility of ubiquitous nitrite-oxidizing bacteria from the genus Nitrospira.</title>
        <authorList>
            <person name="Koch H."/>
            <person name="Lucker S."/>
            <person name="Albertsen M."/>
            <person name="Kitzinger K."/>
            <person name="Herbold C."/>
            <person name="Spieck E."/>
            <person name="Nielsen P.H."/>
            <person name="Wagner M."/>
            <person name="Daims H."/>
        </authorList>
    </citation>
    <scope>NUCLEOTIDE SEQUENCE [LARGE SCALE GENOMIC DNA]</scope>
    <source>
        <strain evidence="2 3">NSP M-1</strain>
    </source>
</reference>
<dbReference type="PATRIC" id="fig|42253.5.peg.2989"/>
<evidence type="ECO:0008006" key="4">
    <source>
        <dbReference type="Google" id="ProtNLM"/>
    </source>
</evidence>
<keyword evidence="3" id="KW-1185">Reference proteome</keyword>
<sequence length="159" mass="17422">MHNWTSLKMQVGLALLVGAATLSAGVASARDVTFIAQELAKDRAIWQPGMVMMDQRQDLKEPLFFVLENPTGTEHEFAVGGLFMILSDEEMGSLRTDIFTGPVTGQVLAPIRVKVKARETLKIRVSPVGLEGAKNLGARYPFFCPTHKDLHLGGFILVE</sequence>
<feature type="signal peptide" evidence="1">
    <location>
        <begin position="1"/>
        <end position="29"/>
    </location>
</feature>